<dbReference type="GO" id="GO:0008794">
    <property type="term" value="F:arsenate reductase (glutaredoxin) activity"/>
    <property type="evidence" value="ECO:0007669"/>
    <property type="project" value="InterPro"/>
</dbReference>
<keyword evidence="5" id="KW-1185">Reference proteome</keyword>
<organism evidence="4 5">
    <name type="scientific">Salinimicrobium sediminis</name>
    <dbReference type="NCBI Taxonomy" id="1343891"/>
    <lineage>
        <taxon>Bacteria</taxon>
        <taxon>Pseudomonadati</taxon>
        <taxon>Bacteroidota</taxon>
        <taxon>Flavobacteriia</taxon>
        <taxon>Flavobacteriales</taxon>
        <taxon>Flavobacteriaceae</taxon>
        <taxon>Salinimicrobium</taxon>
    </lineage>
</organism>
<dbReference type="InterPro" id="IPR036249">
    <property type="entry name" value="Thioredoxin-like_sf"/>
</dbReference>
<proteinExistence type="inferred from homology"/>
<dbReference type="CDD" id="cd03034">
    <property type="entry name" value="ArsC_ArsC"/>
    <property type="match status" value="1"/>
</dbReference>
<dbReference type="RefSeq" id="WP_097056941.1">
    <property type="nucleotide sequence ID" value="NZ_OCMF01000004.1"/>
</dbReference>
<dbReference type="InterPro" id="IPR006659">
    <property type="entry name" value="Arsenate_reductase"/>
</dbReference>
<dbReference type="Gene3D" id="3.40.30.10">
    <property type="entry name" value="Glutaredoxin"/>
    <property type="match status" value="1"/>
</dbReference>
<reference evidence="5" key="1">
    <citation type="submission" date="2017-09" db="EMBL/GenBank/DDBJ databases">
        <authorList>
            <person name="Varghese N."/>
            <person name="Submissions S."/>
        </authorList>
    </citation>
    <scope>NUCLEOTIDE SEQUENCE [LARGE SCALE GENOMIC DNA]</scope>
    <source>
        <strain evidence="5">CGMCC 1.12641</strain>
    </source>
</reference>
<accession>A0A285X733</accession>
<protein>
    <submittedName>
        <fullName evidence="4">Arsenate reductase</fullName>
    </submittedName>
</protein>
<dbReference type="PANTHER" id="PTHR30041:SF4">
    <property type="entry name" value="ARSENATE REDUCTASE"/>
    <property type="match status" value="1"/>
</dbReference>
<evidence type="ECO:0000256" key="3">
    <source>
        <dbReference type="PROSITE-ProRule" id="PRU01282"/>
    </source>
</evidence>
<dbReference type="EMBL" id="OCMF01000004">
    <property type="protein sequence ID" value="SOC81167.1"/>
    <property type="molecule type" value="Genomic_DNA"/>
</dbReference>
<dbReference type="PANTHER" id="PTHR30041">
    <property type="entry name" value="ARSENATE REDUCTASE"/>
    <property type="match status" value="1"/>
</dbReference>
<evidence type="ECO:0000313" key="5">
    <source>
        <dbReference type="Proteomes" id="UP000219193"/>
    </source>
</evidence>
<evidence type="ECO:0000256" key="1">
    <source>
        <dbReference type="ARBA" id="ARBA00007198"/>
    </source>
</evidence>
<dbReference type="Pfam" id="PF03960">
    <property type="entry name" value="ArsC"/>
    <property type="match status" value="1"/>
</dbReference>
<evidence type="ECO:0000313" key="4">
    <source>
        <dbReference type="EMBL" id="SOC81167.1"/>
    </source>
</evidence>
<keyword evidence="2" id="KW-0560">Oxidoreductase</keyword>
<dbReference type="NCBIfam" id="TIGR00014">
    <property type="entry name" value="arsC"/>
    <property type="match status" value="1"/>
</dbReference>
<gene>
    <name evidence="4" type="ORF">SAMN06296241_2740</name>
</gene>
<sequence>MIIIYHNPRCSKSREGVKVLEASGKDFKVREYLKDPLSEDELTSLLQKLNMSPIELVRTEEKIWKEEYRDRDLSDKELIRVMVENPKLIQRPVVEKEGAAIVGRPSSNIERLLS</sequence>
<dbReference type="PROSITE" id="PS51353">
    <property type="entry name" value="ARSC"/>
    <property type="match status" value="1"/>
</dbReference>
<dbReference type="AlphaFoldDB" id="A0A285X733"/>
<dbReference type="OrthoDB" id="9808142at2"/>
<dbReference type="InterPro" id="IPR006660">
    <property type="entry name" value="Arsenate_reductase-like"/>
</dbReference>
<dbReference type="SUPFAM" id="SSF52833">
    <property type="entry name" value="Thioredoxin-like"/>
    <property type="match status" value="1"/>
</dbReference>
<dbReference type="Proteomes" id="UP000219193">
    <property type="component" value="Unassembled WGS sequence"/>
</dbReference>
<comment type="similarity">
    <text evidence="1 3">Belongs to the ArsC family.</text>
</comment>
<name>A0A285X733_9FLAO</name>
<evidence type="ECO:0000256" key="2">
    <source>
        <dbReference type="ARBA" id="ARBA00023002"/>
    </source>
</evidence>